<sequence length="287" mass="32302">MEIFEREIYRHYFQVGGFVPMPNKTEQVHLDFLVEHYDAFFFDAFGTFYCRDNYVYPGAVEMYEKVRRSGKPMRLVTNAASSSISKMMIQLDQMNIPFAPSEIISSGTLFPDFAQQIGIHEAFYVGKKDGLEHLTAGGVRATEFPSENTVIVSSQSKDPAVFDRALEILKRPNAKLIVLNPDAWAPRIGHNREGVSGYFAHKLYLEAKPQTYYLGKPFKGIYEKALATLPQPMRTVMIGDTLATDCGGAMNAGIDSALLIGRNQPADELEADEKFLNLRPTYYLNLT</sequence>
<organism evidence="1 2">
    <name type="scientific">Fibrobacter intestinalis</name>
    <dbReference type="NCBI Taxonomy" id="28122"/>
    <lineage>
        <taxon>Bacteria</taxon>
        <taxon>Pseudomonadati</taxon>
        <taxon>Fibrobacterota</taxon>
        <taxon>Fibrobacteria</taxon>
        <taxon>Fibrobacterales</taxon>
        <taxon>Fibrobacteraceae</taxon>
        <taxon>Fibrobacter</taxon>
    </lineage>
</organism>
<dbReference type="AlphaFoldDB" id="A0A1M6TI67"/>
<keyword evidence="1" id="KW-0378">Hydrolase</keyword>
<dbReference type="InterPro" id="IPR036412">
    <property type="entry name" value="HAD-like_sf"/>
</dbReference>
<dbReference type="Pfam" id="PF13242">
    <property type="entry name" value="Hydrolase_like"/>
    <property type="match status" value="1"/>
</dbReference>
<dbReference type="InterPro" id="IPR006357">
    <property type="entry name" value="HAD-SF_hydro_IIA"/>
</dbReference>
<keyword evidence="2" id="KW-1185">Reference proteome</keyword>
<dbReference type="Gene3D" id="3.40.50.1000">
    <property type="entry name" value="HAD superfamily/HAD-like"/>
    <property type="match status" value="2"/>
</dbReference>
<accession>A0A1M6TI67</accession>
<dbReference type="Proteomes" id="UP000184275">
    <property type="component" value="Unassembled WGS sequence"/>
</dbReference>
<evidence type="ECO:0000313" key="2">
    <source>
        <dbReference type="Proteomes" id="UP000184275"/>
    </source>
</evidence>
<reference evidence="2" key="1">
    <citation type="submission" date="2016-11" db="EMBL/GenBank/DDBJ databases">
        <authorList>
            <person name="Varghese N."/>
            <person name="Submissions S."/>
        </authorList>
    </citation>
    <scope>NUCLEOTIDE SEQUENCE [LARGE SCALE GENOMIC DNA]</scope>
    <source>
        <strain evidence="2">UWOS</strain>
    </source>
</reference>
<dbReference type="Pfam" id="PF13344">
    <property type="entry name" value="Hydrolase_6"/>
    <property type="match status" value="1"/>
</dbReference>
<dbReference type="InterPro" id="IPR023214">
    <property type="entry name" value="HAD_sf"/>
</dbReference>
<dbReference type="GO" id="GO:0016791">
    <property type="term" value="F:phosphatase activity"/>
    <property type="evidence" value="ECO:0007669"/>
    <property type="project" value="TreeGrafter"/>
</dbReference>
<protein>
    <submittedName>
        <fullName evidence="1">HAD-superfamily class IIA hydrolase, TIGR01459</fullName>
    </submittedName>
</protein>
<dbReference type="GO" id="GO:0005737">
    <property type="term" value="C:cytoplasm"/>
    <property type="evidence" value="ECO:0007669"/>
    <property type="project" value="TreeGrafter"/>
</dbReference>
<name>A0A1M6TI67_9BACT</name>
<gene>
    <name evidence="1" type="ORF">SAMN05720469_11014</name>
</gene>
<dbReference type="PANTHER" id="PTHR19288">
    <property type="entry name" value="4-NITROPHENYLPHOSPHATASE-RELATED"/>
    <property type="match status" value="1"/>
</dbReference>
<proteinExistence type="predicted"/>
<dbReference type="SUPFAM" id="SSF56784">
    <property type="entry name" value="HAD-like"/>
    <property type="match status" value="1"/>
</dbReference>
<dbReference type="RefSeq" id="WP_073303615.1">
    <property type="nucleotide sequence ID" value="NZ_JAQYFD010000129.1"/>
</dbReference>
<dbReference type="PANTHER" id="PTHR19288:SF90">
    <property type="entry name" value="OS08G0542600 PROTEIN"/>
    <property type="match status" value="1"/>
</dbReference>
<evidence type="ECO:0000313" key="1">
    <source>
        <dbReference type="EMBL" id="SHK56685.1"/>
    </source>
</evidence>
<dbReference type="EMBL" id="FRAW01000010">
    <property type="protein sequence ID" value="SHK56685.1"/>
    <property type="molecule type" value="Genomic_DNA"/>
</dbReference>